<evidence type="ECO:0000256" key="7">
    <source>
        <dbReference type="ARBA" id="ARBA00023136"/>
    </source>
</evidence>
<keyword evidence="6" id="KW-1133">Transmembrane helix</keyword>
<keyword evidence="3" id="KW-0812">Transmembrane</keyword>
<keyword evidence="12" id="KW-1185">Reference proteome</keyword>
<name>A0AAD7LT14_QUISA</name>
<protein>
    <submittedName>
        <fullName evidence="11">Receptor-like protein</fullName>
    </submittedName>
</protein>
<evidence type="ECO:0000313" key="11">
    <source>
        <dbReference type="EMBL" id="KAJ7963814.1"/>
    </source>
</evidence>
<dbReference type="InterPro" id="IPR001611">
    <property type="entry name" value="Leu-rich_rpt"/>
</dbReference>
<dbReference type="EMBL" id="JARAOO010000006">
    <property type="protein sequence ID" value="KAJ7963814.1"/>
    <property type="molecule type" value="Genomic_DNA"/>
</dbReference>
<evidence type="ECO:0000256" key="6">
    <source>
        <dbReference type="ARBA" id="ARBA00022989"/>
    </source>
</evidence>
<evidence type="ECO:0000256" key="9">
    <source>
        <dbReference type="ARBA" id="ARBA00023180"/>
    </source>
</evidence>
<proteinExistence type="predicted"/>
<sequence length="299" mass="33608">MCLDFWLFHLVQPLCHPDQKLALLQLKNSLSINESSSEEWCNPSASYSKTSLWAKQNNTEDCCSWDGVTCDIVSGNVIGLNLSCSWLQGEFHPNNTLFLLSHLQKLYLDGNDFKESWIPSEFGKLVELTHLNLSYSRFSGQVSPHITQLPKLVSLILSCAANNELSFEPTTWEGLVRNLTYITKLRVGGVDLSSIQPSSLLRNISSSLRSLSLYENGLHGNLENYNFFSLPNLLVLNLYGYKDLKGSLPKSNLSCTSLQSLVIADTSLSGELTHFIDQLKSLEYLFLPNNKFDIFLQSK</sequence>
<reference evidence="11" key="1">
    <citation type="journal article" date="2023" name="Science">
        <title>Elucidation of the pathway for biosynthesis of saponin adjuvants from the soapbark tree.</title>
        <authorList>
            <person name="Reed J."/>
            <person name="Orme A."/>
            <person name="El-Demerdash A."/>
            <person name="Owen C."/>
            <person name="Martin L.B.B."/>
            <person name="Misra R.C."/>
            <person name="Kikuchi S."/>
            <person name="Rejzek M."/>
            <person name="Martin A.C."/>
            <person name="Harkess A."/>
            <person name="Leebens-Mack J."/>
            <person name="Louveau T."/>
            <person name="Stephenson M.J."/>
            <person name="Osbourn A."/>
        </authorList>
    </citation>
    <scope>NUCLEOTIDE SEQUENCE</scope>
    <source>
        <strain evidence="11">S10</strain>
    </source>
</reference>
<dbReference type="Gene3D" id="3.80.10.10">
    <property type="entry name" value="Ribonuclease Inhibitor"/>
    <property type="match status" value="2"/>
</dbReference>
<accession>A0AAD7LT14</accession>
<keyword evidence="2" id="KW-0433">Leucine-rich repeat</keyword>
<gene>
    <name evidence="11" type="ORF">O6P43_013714</name>
</gene>
<keyword evidence="4" id="KW-0732">Signal</keyword>
<dbReference type="PANTHER" id="PTHR48061:SF12">
    <property type="entry name" value="DISEASE RESISTANCE LIKE PROTEIN"/>
    <property type="match status" value="1"/>
</dbReference>
<feature type="domain" description="Leucine-rich repeat-containing N-terminal plant-type" evidence="10">
    <location>
        <begin position="16"/>
        <end position="71"/>
    </location>
</feature>
<dbReference type="Pfam" id="PF00560">
    <property type="entry name" value="LRR_1"/>
    <property type="match status" value="2"/>
</dbReference>
<evidence type="ECO:0000259" key="10">
    <source>
        <dbReference type="Pfam" id="PF08263"/>
    </source>
</evidence>
<dbReference type="KEGG" id="qsa:O6P43_013714"/>
<evidence type="ECO:0000256" key="2">
    <source>
        <dbReference type="ARBA" id="ARBA00022614"/>
    </source>
</evidence>
<keyword evidence="5" id="KW-0677">Repeat</keyword>
<keyword evidence="9" id="KW-0325">Glycoprotein</keyword>
<keyword evidence="8 11" id="KW-0675">Receptor</keyword>
<evidence type="ECO:0000256" key="1">
    <source>
        <dbReference type="ARBA" id="ARBA00004479"/>
    </source>
</evidence>
<dbReference type="InterPro" id="IPR046956">
    <property type="entry name" value="RLP23-like"/>
</dbReference>
<evidence type="ECO:0000256" key="4">
    <source>
        <dbReference type="ARBA" id="ARBA00022729"/>
    </source>
</evidence>
<dbReference type="SUPFAM" id="SSF52058">
    <property type="entry name" value="L domain-like"/>
    <property type="match status" value="1"/>
</dbReference>
<evidence type="ECO:0000256" key="5">
    <source>
        <dbReference type="ARBA" id="ARBA00022737"/>
    </source>
</evidence>
<comment type="caution">
    <text evidence="11">The sequence shown here is derived from an EMBL/GenBank/DDBJ whole genome shotgun (WGS) entry which is preliminary data.</text>
</comment>
<evidence type="ECO:0000256" key="3">
    <source>
        <dbReference type="ARBA" id="ARBA00022692"/>
    </source>
</evidence>
<dbReference type="AlphaFoldDB" id="A0AAD7LT14"/>
<comment type="subcellular location">
    <subcellularLocation>
        <location evidence="1">Membrane</location>
        <topology evidence="1">Single-pass type I membrane protein</topology>
    </subcellularLocation>
</comment>
<dbReference type="Pfam" id="PF08263">
    <property type="entry name" value="LRRNT_2"/>
    <property type="match status" value="1"/>
</dbReference>
<evidence type="ECO:0000313" key="12">
    <source>
        <dbReference type="Proteomes" id="UP001163823"/>
    </source>
</evidence>
<keyword evidence="7" id="KW-0472">Membrane</keyword>
<organism evidence="11 12">
    <name type="scientific">Quillaja saponaria</name>
    <name type="common">Soap bark tree</name>
    <dbReference type="NCBI Taxonomy" id="32244"/>
    <lineage>
        <taxon>Eukaryota</taxon>
        <taxon>Viridiplantae</taxon>
        <taxon>Streptophyta</taxon>
        <taxon>Embryophyta</taxon>
        <taxon>Tracheophyta</taxon>
        <taxon>Spermatophyta</taxon>
        <taxon>Magnoliopsida</taxon>
        <taxon>eudicotyledons</taxon>
        <taxon>Gunneridae</taxon>
        <taxon>Pentapetalae</taxon>
        <taxon>rosids</taxon>
        <taxon>fabids</taxon>
        <taxon>Fabales</taxon>
        <taxon>Quillajaceae</taxon>
        <taxon>Quillaja</taxon>
    </lineage>
</organism>
<dbReference type="GO" id="GO:0016020">
    <property type="term" value="C:membrane"/>
    <property type="evidence" value="ECO:0007669"/>
    <property type="project" value="UniProtKB-SubCell"/>
</dbReference>
<dbReference type="Proteomes" id="UP001163823">
    <property type="component" value="Chromosome 6"/>
</dbReference>
<dbReference type="PANTHER" id="PTHR48061">
    <property type="entry name" value="LEUCINE-RICH REPEAT RECEPTOR PROTEIN KINASE EMS1-LIKE-RELATED"/>
    <property type="match status" value="1"/>
</dbReference>
<evidence type="ECO:0000256" key="8">
    <source>
        <dbReference type="ARBA" id="ARBA00023170"/>
    </source>
</evidence>
<dbReference type="InterPro" id="IPR032675">
    <property type="entry name" value="LRR_dom_sf"/>
</dbReference>
<dbReference type="InterPro" id="IPR013210">
    <property type="entry name" value="LRR_N_plant-typ"/>
</dbReference>